<evidence type="ECO:0000313" key="2">
    <source>
        <dbReference type="Proteomes" id="UP001057452"/>
    </source>
</evidence>
<feature type="non-terminal residue" evidence="1">
    <location>
        <position position="191"/>
    </location>
</feature>
<gene>
    <name evidence="1" type="ORF">KUCAC02_020953</name>
</gene>
<sequence>HPECCMDAGERRGKEQRENMVLMAAPGCCSQGPGCIPTRFHGNEVRGGHSLLAVVCNHRISWCVFVGPPPPLLTLATQFRAAERDPRGPRVTTVSTPEVRGGCRVLVDVFLERTYTNIEFLNPVDHSPLPACCNSSSLSQWRIQDHVWIKDSPLLPPRYLFSLVSLYFVCAELPQVKERTHLHDASSVLLH</sequence>
<dbReference type="Proteomes" id="UP001057452">
    <property type="component" value="Chromosome 6"/>
</dbReference>
<comment type="caution">
    <text evidence="1">The sequence shown here is derived from an EMBL/GenBank/DDBJ whole genome shotgun (WGS) entry which is preliminary data.</text>
</comment>
<feature type="non-terminal residue" evidence="1">
    <location>
        <position position="1"/>
    </location>
</feature>
<name>A0ACB9XF60_CHAAC</name>
<protein>
    <submittedName>
        <fullName evidence="1">Uncharacterized protein</fullName>
    </submittedName>
</protein>
<reference evidence="1" key="1">
    <citation type="submission" date="2022-05" db="EMBL/GenBank/DDBJ databases">
        <title>Chromosome-level genome of Chaenocephalus aceratus.</title>
        <authorList>
            <person name="Park H."/>
        </authorList>
    </citation>
    <scope>NUCLEOTIDE SEQUENCE</scope>
    <source>
        <strain evidence="1">KU_202001</strain>
    </source>
</reference>
<organism evidence="1 2">
    <name type="scientific">Chaenocephalus aceratus</name>
    <name type="common">Blackfin icefish</name>
    <name type="synonym">Chaenichthys aceratus</name>
    <dbReference type="NCBI Taxonomy" id="36190"/>
    <lineage>
        <taxon>Eukaryota</taxon>
        <taxon>Metazoa</taxon>
        <taxon>Chordata</taxon>
        <taxon>Craniata</taxon>
        <taxon>Vertebrata</taxon>
        <taxon>Euteleostomi</taxon>
        <taxon>Actinopterygii</taxon>
        <taxon>Neopterygii</taxon>
        <taxon>Teleostei</taxon>
        <taxon>Neoteleostei</taxon>
        <taxon>Acanthomorphata</taxon>
        <taxon>Eupercaria</taxon>
        <taxon>Perciformes</taxon>
        <taxon>Notothenioidei</taxon>
        <taxon>Channichthyidae</taxon>
        <taxon>Chaenocephalus</taxon>
    </lineage>
</organism>
<dbReference type="EMBL" id="CM043790">
    <property type="protein sequence ID" value="KAI4825266.1"/>
    <property type="molecule type" value="Genomic_DNA"/>
</dbReference>
<accession>A0ACB9XF60</accession>
<evidence type="ECO:0000313" key="1">
    <source>
        <dbReference type="EMBL" id="KAI4825266.1"/>
    </source>
</evidence>
<proteinExistence type="predicted"/>
<keyword evidence="2" id="KW-1185">Reference proteome</keyword>